<evidence type="ECO:0000256" key="5">
    <source>
        <dbReference type="ARBA" id="ARBA00022576"/>
    </source>
</evidence>
<keyword evidence="7" id="KW-0663">Pyridoxal phosphate</keyword>
<evidence type="ECO:0000256" key="1">
    <source>
        <dbReference type="ARBA" id="ARBA00001933"/>
    </source>
</evidence>
<dbReference type="OrthoDB" id="9763453at2"/>
<evidence type="ECO:0000256" key="3">
    <source>
        <dbReference type="ARBA" id="ARBA00011738"/>
    </source>
</evidence>
<evidence type="ECO:0000256" key="6">
    <source>
        <dbReference type="ARBA" id="ARBA00022679"/>
    </source>
</evidence>
<dbReference type="InterPro" id="IPR015422">
    <property type="entry name" value="PyrdxlP-dep_Trfase_small"/>
</dbReference>
<dbReference type="Pfam" id="PF00155">
    <property type="entry name" value="Aminotran_1_2"/>
    <property type="match status" value="1"/>
</dbReference>
<evidence type="ECO:0000313" key="10">
    <source>
        <dbReference type="EMBL" id="MXO64947.1"/>
    </source>
</evidence>
<reference evidence="10 11" key="1">
    <citation type="submission" date="2019-12" db="EMBL/GenBank/DDBJ databases">
        <title>Genomic-based taxomic classification of the family Erythrobacteraceae.</title>
        <authorList>
            <person name="Xu L."/>
        </authorList>
    </citation>
    <scope>NUCLEOTIDE SEQUENCE [LARGE SCALE GENOMIC DNA]</scope>
    <source>
        <strain evidence="10 11">LMG 29518</strain>
    </source>
</reference>
<dbReference type="Proteomes" id="UP000438476">
    <property type="component" value="Unassembled WGS sequence"/>
</dbReference>
<dbReference type="GO" id="GO:0006520">
    <property type="term" value="P:amino acid metabolic process"/>
    <property type="evidence" value="ECO:0007669"/>
    <property type="project" value="InterPro"/>
</dbReference>
<dbReference type="InterPro" id="IPR004839">
    <property type="entry name" value="Aminotransferase_I/II_large"/>
</dbReference>
<name>A0A6I4T1V9_9SPHN</name>
<comment type="catalytic activity">
    <reaction evidence="8">
        <text>L-aspartate + 2-oxoglutarate = oxaloacetate + L-glutamate</text>
        <dbReference type="Rhea" id="RHEA:21824"/>
        <dbReference type="ChEBI" id="CHEBI:16452"/>
        <dbReference type="ChEBI" id="CHEBI:16810"/>
        <dbReference type="ChEBI" id="CHEBI:29985"/>
        <dbReference type="ChEBI" id="CHEBI:29991"/>
        <dbReference type="EC" id="2.6.1.1"/>
    </reaction>
</comment>
<organism evidence="10 11">
    <name type="scientific">Altericroceibacterium endophyticum</name>
    <dbReference type="NCBI Taxonomy" id="1808508"/>
    <lineage>
        <taxon>Bacteria</taxon>
        <taxon>Pseudomonadati</taxon>
        <taxon>Pseudomonadota</taxon>
        <taxon>Alphaproteobacteria</taxon>
        <taxon>Sphingomonadales</taxon>
        <taxon>Erythrobacteraceae</taxon>
        <taxon>Altericroceibacterium</taxon>
    </lineage>
</organism>
<dbReference type="InterPro" id="IPR015424">
    <property type="entry name" value="PyrdxlP-dep_Trfase"/>
</dbReference>
<evidence type="ECO:0000256" key="7">
    <source>
        <dbReference type="ARBA" id="ARBA00022898"/>
    </source>
</evidence>
<dbReference type="GO" id="GO:0004069">
    <property type="term" value="F:L-aspartate:2-oxoglutarate aminotransferase activity"/>
    <property type="evidence" value="ECO:0007669"/>
    <property type="project" value="UniProtKB-EC"/>
</dbReference>
<feature type="domain" description="Aminotransferase class I/classII large" evidence="9">
    <location>
        <begin position="39"/>
        <end position="368"/>
    </location>
</feature>
<dbReference type="EMBL" id="WTYT01000002">
    <property type="protein sequence ID" value="MXO64947.1"/>
    <property type="molecule type" value="Genomic_DNA"/>
</dbReference>
<dbReference type="Gene3D" id="3.40.640.10">
    <property type="entry name" value="Type I PLP-dependent aspartate aminotransferase-like (Major domain)"/>
    <property type="match status" value="1"/>
</dbReference>
<dbReference type="RefSeq" id="WP_160735405.1">
    <property type="nucleotide sequence ID" value="NZ_WTYT01000002.1"/>
</dbReference>
<dbReference type="PANTHER" id="PTHR46383">
    <property type="entry name" value="ASPARTATE AMINOTRANSFERASE"/>
    <property type="match status" value="1"/>
</dbReference>
<dbReference type="CDD" id="cd00609">
    <property type="entry name" value="AAT_like"/>
    <property type="match status" value="1"/>
</dbReference>
<keyword evidence="6 10" id="KW-0808">Transferase</keyword>
<evidence type="ECO:0000256" key="2">
    <source>
        <dbReference type="ARBA" id="ARBA00007441"/>
    </source>
</evidence>
<gene>
    <name evidence="10" type="ORF">GRI91_04195</name>
</gene>
<dbReference type="AlphaFoldDB" id="A0A6I4T1V9"/>
<evidence type="ECO:0000256" key="8">
    <source>
        <dbReference type="ARBA" id="ARBA00049185"/>
    </source>
</evidence>
<dbReference type="InterPro" id="IPR015421">
    <property type="entry name" value="PyrdxlP-dep_Trfase_major"/>
</dbReference>
<protein>
    <recommendedName>
        <fullName evidence="4">aspartate transaminase</fullName>
        <ecNumber evidence="4">2.6.1.1</ecNumber>
    </recommendedName>
</protein>
<dbReference type="EC" id="2.6.1.1" evidence="4"/>
<sequence>MIAPARRITEGTPKSFGMYEKGLKLEAQGIDLYHMEFGRPCEDTPAMIKQAAVEAMAAGHVHYSDLQGEPSFREALAAKLRNQNGIEASASDILVTNGLTHGSFAAIMATIDPGDEVILLEPYYPQHVGKVELAGGTVVTAPLDQENEFRINPDLIRPQITDRTRAIMLINPCNPTGRVYERDELEGLAKLAIEHDLLVISDEVYEEILYEGEHISIATLPGMAERTISLFAFTKAYAMDGWRLGYATAPKPLLQAMLKITANDVTHINPFVQYGGLAALQDGGAAMKGLLALDKEKRDVTVAALADMPGVECATPQATIYIWADISGTGMSSSDLAVRILEEAHVVVEAGSFYGETGKDYLRICFGSEPLPRIQKAVTAMKAVFTNSAAERKQDA</sequence>
<dbReference type="InterPro" id="IPR050596">
    <property type="entry name" value="AspAT/PAT-like"/>
</dbReference>
<keyword evidence="5 10" id="KW-0032">Aminotransferase</keyword>
<comment type="caution">
    <text evidence="10">The sequence shown here is derived from an EMBL/GenBank/DDBJ whole genome shotgun (WGS) entry which is preliminary data.</text>
</comment>
<comment type="cofactor">
    <cofactor evidence="1">
        <name>pyridoxal 5'-phosphate</name>
        <dbReference type="ChEBI" id="CHEBI:597326"/>
    </cofactor>
</comment>
<evidence type="ECO:0000259" key="9">
    <source>
        <dbReference type="Pfam" id="PF00155"/>
    </source>
</evidence>
<dbReference type="FunFam" id="3.40.640.10:FF:000033">
    <property type="entry name" value="Aspartate aminotransferase"/>
    <property type="match status" value="1"/>
</dbReference>
<evidence type="ECO:0000313" key="11">
    <source>
        <dbReference type="Proteomes" id="UP000438476"/>
    </source>
</evidence>
<evidence type="ECO:0000256" key="4">
    <source>
        <dbReference type="ARBA" id="ARBA00012753"/>
    </source>
</evidence>
<dbReference type="SUPFAM" id="SSF53383">
    <property type="entry name" value="PLP-dependent transferases"/>
    <property type="match status" value="1"/>
</dbReference>
<dbReference type="PANTHER" id="PTHR46383:SF1">
    <property type="entry name" value="ASPARTATE AMINOTRANSFERASE"/>
    <property type="match status" value="1"/>
</dbReference>
<accession>A0A6I4T1V9</accession>
<comment type="subunit">
    <text evidence="3">Homodimer.</text>
</comment>
<dbReference type="GO" id="GO:0030170">
    <property type="term" value="F:pyridoxal phosphate binding"/>
    <property type="evidence" value="ECO:0007669"/>
    <property type="project" value="InterPro"/>
</dbReference>
<comment type="similarity">
    <text evidence="2">Belongs to the class-I pyridoxal-phosphate-dependent aminotransferase family.</text>
</comment>
<keyword evidence="11" id="KW-1185">Reference proteome</keyword>
<proteinExistence type="inferred from homology"/>
<dbReference type="Gene3D" id="3.90.1150.10">
    <property type="entry name" value="Aspartate Aminotransferase, domain 1"/>
    <property type="match status" value="1"/>
</dbReference>